<dbReference type="EMBL" id="JAAIUW010000001">
    <property type="protein sequence ID" value="KAF7844000.1"/>
    <property type="molecule type" value="Genomic_DNA"/>
</dbReference>
<evidence type="ECO:0000313" key="3">
    <source>
        <dbReference type="Proteomes" id="UP000634136"/>
    </source>
</evidence>
<dbReference type="Proteomes" id="UP000634136">
    <property type="component" value="Unassembled WGS sequence"/>
</dbReference>
<evidence type="ECO:0008006" key="4">
    <source>
        <dbReference type="Google" id="ProtNLM"/>
    </source>
</evidence>
<organism evidence="2 3">
    <name type="scientific">Senna tora</name>
    <dbReference type="NCBI Taxonomy" id="362788"/>
    <lineage>
        <taxon>Eukaryota</taxon>
        <taxon>Viridiplantae</taxon>
        <taxon>Streptophyta</taxon>
        <taxon>Embryophyta</taxon>
        <taxon>Tracheophyta</taxon>
        <taxon>Spermatophyta</taxon>
        <taxon>Magnoliopsida</taxon>
        <taxon>eudicotyledons</taxon>
        <taxon>Gunneridae</taxon>
        <taxon>Pentapetalae</taxon>
        <taxon>rosids</taxon>
        <taxon>fabids</taxon>
        <taxon>Fabales</taxon>
        <taxon>Fabaceae</taxon>
        <taxon>Caesalpinioideae</taxon>
        <taxon>Cassia clade</taxon>
        <taxon>Senna</taxon>
    </lineage>
</organism>
<protein>
    <recommendedName>
        <fullName evidence="4">Secreted protein</fullName>
    </recommendedName>
</protein>
<accession>A0A834XEK2</accession>
<dbReference type="AlphaFoldDB" id="A0A834XEK2"/>
<comment type="caution">
    <text evidence="2">The sequence shown here is derived from an EMBL/GenBank/DDBJ whole genome shotgun (WGS) entry which is preliminary data.</text>
</comment>
<keyword evidence="1" id="KW-0732">Signal</keyword>
<feature type="signal peptide" evidence="1">
    <location>
        <begin position="1"/>
        <end position="30"/>
    </location>
</feature>
<evidence type="ECO:0000256" key="1">
    <source>
        <dbReference type="SAM" id="SignalP"/>
    </source>
</evidence>
<feature type="chain" id="PRO_5032494852" description="Secreted protein" evidence="1">
    <location>
        <begin position="31"/>
        <end position="117"/>
    </location>
</feature>
<reference evidence="2" key="1">
    <citation type="submission" date="2020-09" db="EMBL/GenBank/DDBJ databases">
        <title>Genome-Enabled Discovery of Anthraquinone Biosynthesis in Senna tora.</title>
        <authorList>
            <person name="Kang S.-H."/>
            <person name="Pandey R.P."/>
            <person name="Lee C.-M."/>
            <person name="Sim J.-S."/>
            <person name="Jeong J.-T."/>
            <person name="Choi B.-S."/>
            <person name="Jung M."/>
            <person name="Ginzburg D."/>
            <person name="Zhao K."/>
            <person name="Won S.Y."/>
            <person name="Oh T.-J."/>
            <person name="Yu Y."/>
            <person name="Kim N.-H."/>
            <person name="Lee O.R."/>
            <person name="Lee T.-H."/>
            <person name="Bashyal P."/>
            <person name="Kim T.-S."/>
            <person name="Lee W.-H."/>
            <person name="Kawkins C."/>
            <person name="Kim C.-K."/>
            <person name="Kim J.S."/>
            <person name="Ahn B.O."/>
            <person name="Rhee S.Y."/>
            <person name="Sohng J.K."/>
        </authorList>
    </citation>
    <scope>NUCLEOTIDE SEQUENCE</scope>
    <source>
        <tissue evidence="2">Leaf</tissue>
    </source>
</reference>
<sequence length="117" mass="12529">MGRSTSSPPLFLSVAFEVHFLASLLDASFAKRLDRVFSSVSNKSFIPITSVAPLCCVRDVHHCRVSFTSSATTLVVSPHESLSCTAPPSIQLVVDVDFFVGSFVLSDFSRILAGCGC</sequence>
<keyword evidence="3" id="KW-1185">Reference proteome</keyword>
<name>A0A834XEK2_9FABA</name>
<gene>
    <name evidence="2" type="ORF">G2W53_000905</name>
</gene>
<evidence type="ECO:0000313" key="2">
    <source>
        <dbReference type="EMBL" id="KAF7844000.1"/>
    </source>
</evidence>
<proteinExistence type="predicted"/>